<keyword evidence="5 8" id="KW-0472">Membrane</keyword>
<evidence type="ECO:0000313" key="12">
    <source>
        <dbReference type="Proteomes" id="UP000295375"/>
    </source>
</evidence>
<dbReference type="OrthoDB" id="4045at2"/>
<evidence type="ECO:0000256" key="9">
    <source>
        <dbReference type="SAM" id="SignalP"/>
    </source>
</evidence>
<feature type="signal peptide" evidence="9">
    <location>
        <begin position="1"/>
        <end position="21"/>
    </location>
</feature>
<keyword evidence="6" id="KW-0813">Transport</keyword>
<evidence type="ECO:0000256" key="1">
    <source>
        <dbReference type="ARBA" id="ARBA00004651"/>
    </source>
</evidence>
<feature type="transmembrane region" description="Helical" evidence="8">
    <location>
        <begin position="354"/>
        <end position="377"/>
    </location>
</feature>
<protein>
    <submittedName>
        <fullName evidence="11">Outer membrane transport energization protein ExbB</fullName>
    </submittedName>
</protein>
<sequence length="450" mass="48978">MKRLILTLLASTIAASSVVFAADAPKAQSLDQLLDMVRKAQTAESELNRQREAQFKQARDQQAALLNQAKAELAELERESDRLKAAFDANEKELAVLEEQKTVRVGNLGEMFGVVRQAAGDMAARINRSYVSAEIPGRAKFLEDMAQSKALPKIEALRNLWVSMQQEMTEQGKISRFTAPVVLGDGTQVERELVRVGAFNLVSDGEYYIYSPETNQIQELARQPVARVVSLVDDFESNSSGFEPLYVDPTRGGLLQLVVQAPDLMEKYHQGGVVGYVITGVFFVGILIVLERLITLTIVGGQIRSQLKSATPGNNPLGRVMSVYLANKDADTDNLELKLDEAIMKEVPRLERGIAMVKVFAALAPLLGLLGTVTGMIETFQVITMFGAGDPKLMASGISTALVTTVQGIVTAIPLVFLHSLISGRSKSLIHILEEQSTGIIAQHAEKKGA</sequence>
<feature type="transmembrane region" description="Helical" evidence="8">
    <location>
        <begin position="397"/>
        <end position="418"/>
    </location>
</feature>
<keyword evidence="9" id="KW-0732">Signal</keyword>
<feature type="coiled-coil region" evidence="7">
    <location>
        <begin position="30"/>
        <end position="100"/>
    </location>
</feature>
<keyword evidence="2" id="KW-1003">Cell membrane</keyword>
<dbReference type="PIRSF" id="PIRSF037714">
    <property type="entry name" value="TolR"/>
    <property type="match status" value="1"/>
</dbReference>
<dbReference type="RefSeq" id="WP_133591573.1">
    <property type="nucleotide sequence ID" value="NZ_CP037953.1"/>
</dbReference>
<proteinExistence type="inferred from homology"/>
<dbReference type="GO" id="GO:0017038">
    <property type="term" value="P:protein import"/>
    <property type="evidence" value="ECO:0007669"/>
    <property type="project" value="TreeGrafter"/>
</dbReference>
<feature type="transmembrane region" description="Helical" evidence="8">
    <location>
        <begin position="273"/>
        <end position="299"/>
    </location>
</feature>
<evidence type="ECO:0000256" key="7">
    <source>
        <dbReference type="SAM" id="Coils"/>
    </source>
</evidence>
<dbReference type="InterPro" id="IPR002898">
    <property type="entry name" value="MotA_ExbB_proton_chnl"/>
</dbReference>
<dbReference type="AlphaFoldDB" id="A0A4R6UNP3"/>
<evidence type="ECO:0000256" key="3">
    <source>
        <dbReference type="ARBA" id="ARBA00022692"/>
    </source>
</evidence>
<dbReference type="EMBL" id="SNYM01000012">
    <property type="protein sequence ID" value="TDQ46815.1"/>
    <property type="molecule type" value="Genomic_DNA"/>
</dbReference>
<evidence type="ECO:0000256" key="4">
    <source>
        <dbReference type="ARBA" id="ARBA00022989"/>
    </source>
</evidence>
<evidence type="ECO:0000256" key="5">
    <source>
        <dbReference type="ARBA" id="ARBA00023136"/>
    </source>
</evidence>
<comment type="caution">
    <text evidence="11">The sequence shown here is derived from an EMBL/GenBank/DDBJ whole genome shotgun (WGS) entry which is preliminary data.</text>
</comment>
<comment type="similarity">
    <text evidence="6">Belongs to the exbB/tolQ family.</text>
</comment>
<dbReference type="InterPro" id="IPR050790">
    <property type="entry name" value="ExbB/TolQ_transport"/>
</dbReference>
<feature type="domain" description="MotA/TolQ/ExbB proton channel" evidence="10">
    <location>
        <begin position="315"/>
        <end position="434"/>
    </location>
</feature>
<evidence type="ECO:0000256" key="8">
    <source>
        <dbReference type="SAM" id="Phobius"/>
    </source>
</evidence>
<accession>A0A4R6UNP3</accession>
<keyword evidence="7" id="KW-0175">Coiled coil</keyword>
<organism evidence="11 12">
    <name type="scientific">Permianibacter aggregans</name>
    <dbReference type="NCBI Taxonomy" id="1510150"/>
    <lineage>
        <taxon>Bacteria</taxon>
        <taxon>Pseudomonadati</taxon>
        <taxon>Pseudomonadota</taxon>
        <taxon>Gammaproteobacteria</taxon>
        <taxon>Pseudomonadales</taxon>
        <taxon>Pseudomonadaceae</taxon>
        <taxon>Permianibacter</taxon>
    </lineage>
</organism>
<dbReference type="GO" id="GO:0005886">
    <property type="term" value="C:plasma membrane"/>
    <property type="evidence" value="ECO:0007669"/>
    <property type="project" value="UniProtKB-SubCell"/>
</dbReference>
<dbReference type="Pfam" id="PF01618">
    <property type="entry name" value="MotA_ExbB"/>
    <property type="match status" value="1"/>
</dbReference>
<keyword evidence="4 8" id="KW-1133">Transmembrane helix</keyword>
<comment type="subcellular location">
    <subcellularLocation>
        <location evidence="1">Cell membrane</location>
        <topology evidence="1">Multi-pass membrane protein</topology>
    </subcellularLocation>
    <subcellularLocation>
        <location evidence="6">Membrane</location>
        <topology evidence="6">Multi-pass membrane protein</topology>
    </subcellularLocation>
</comment>
<evidence type="ECO:0000256" key="6">
    <source>
        <dbReference type="RuleBase" id="RU004057"/>
    </source>
</evidence>
<name>A0A4R6UNP3_9GAMM</name>
<dbReference type="PANTHER" id="PTHR30625:SF11">
    <property type="entry name" value="MOTA_TOLQ_EXBB PROTON CHANNEL DOMAIN-CONTAINING PROTEIN"/>
    <property type="match status" value="1"/>
</dbReference>
<keyword evidence="12" id="KW-1185">Reference proteome</keyword>
<dbReference type="InterPro" id="IPR017270">
    <property type="entry name" value="MotA/TolQ/ExbB-rel"/>
</dbReference>
<dbReference type="PANTHER" id="PTHR30625">
    <property type="entry name" value="PROTEIN TOLQ"/>
    <property type="match status" value="1"/>
</dbReference>
<gene>
    <name evidence="11" type="ORF">EV696_11277</name>
</gene>
<keyword evidence="3 8" id="KW-0812">Transmembrane</keyword>
<evidence type="ECO:0000259" key="10">
    <source>
        <dbReference type="Pfam" id="PF01618"/>
    </source>
</evidence>
<reference evidence="11 12" key="1">
    <citation type="submission" date="2019-03" db="EMBL/GenBank/DDBJ databases">
        <title>Genomic Encyclopedia of Type Strains, Phase IV (KMG-IV): sequencing the most valuable type-strain genomes for metagenomic binning, comparative biology and taxonomic classification.</title>
        <authorList>
            <person name="Goeker M."/>
        </authorList>
    </citation>
    <scope>NUCLEOTIDE SEQUENCE [LARGE SCALE GENOMIC DNA]</scope>
    <source>
        <strain evidence="11 12">DSM 103792</strain>
    </source>
</reference>
<dbReference type="Proteomes" id="UP000295375">
    <property type="component" value="Unassembled WGS sequence"/>
</dbReference>
<feature type="chain" id="PRO_5020559316" evidence="9">
    <location>
        <begin position="22"/>
        <end position="450"/>
    </location>
</feature>
<evidence type="ECO:0000313" key="11">
    <source>
        <dbReference type="EMBL" id="TDQ46815.1"/>
    </source>
</evidence>
<evidence type="ECO:0000256" key="2">
    <source>
        <dbReference type="ARBA" id="ARBA00022475"/>
    </source>
</evidence>
<keyword evidence="6" id="KW-0653">Protein transport</keyword>